<dbReference type="Pfam" id="PF00036">
    <property type="entry name" value="EF-hand_1"/>
    <property type="match status" value="1"/>
</dbReference>
<keyword evidence="4" id="KW-0999">Mitochondrion inner membrane</keyword>
<evidence type="ECO:0000256" key="3">
    <source>
        <dbReference type="ARBA" id="ARBA00022737"/>
    </source>
</evidence>
<evidence type="ECO:0000256" key="8">
    <source>
        <dbReference type="ARBA" id="ARBA00023136"/>
    </source>
</evidence>
<dbReference type="Pfam" id="PF13202">
    <property type="entry name" value="EF-hand_5"/>
    <property type="match status" value="1"/>
</dbReference>
<evidence type="ECO:0000256" key="6">
    <source>
        <dbReference type="ARBA" id="ARBA00022946"/>
    </source>
</evidence>
<evidence type="ECO:0000256" key="5">
    <source>
        <dbReference type="ARBA" id="ARBA00022837"/>
    </source>
</evidence>
<dbReference type="CDD" id="cd15900">
    <property type="entry name" value="EFh_MICU"/>
    <property type="match status" value="1"/>
</dbReference>
<dbReference type="Proteomes" id="UP000501690">
    <property type="component" value="Linkage Group LG11"/>
</dbReference>
<dbReference type="InterPro" id="IPR011992">
    <property type="entry name" value="EF-hand-dom_pair"/>
</dbReference>
<dbReference type="CDD" id="cd00051">
    <property type="entry name" value="EFh"/>
    <property type="match status" value="1"/>
</dbReference>
<dbReference type="SMART" id="SM00054">
    <property type="entry name" value="EFh"/>
    <property type="match status" value="3"/>
</dbReference>
<dbReference type="GO" id="GO:0005758">
    <property type="term" value="C:mitochondrial intermembrane space"/>
    <property type="evidence" value="ECO:0007669"/>
    <property type="project" value="UniProtKB-SubCell"/>
</dbReference>
<proteinExistence type="predicted"/>
<evidence type="ECO:0000313" key="10">
    <source>
        <dbReference type="EMBL" id="QCE16272.1"/>
    </source>
</evidence>
<keyword evidence="6" id="KW-0809">Transit peptide</keyword>
<dbReference type="Gene3D" id="1.10.238.10">
    <property type="entry name" value="EF-hand"/>
    <property type="match status" value="2"/>
</dbReference>
<dbReference type="GO" id="GO:1990246">
    <property type="term" value="C:uniplex complex"/>
    <property type="evidence" value="ECO:0007669"/>
    <property type="project" value="TreeGrafter"/>
</dbReference>
<dbReference type="Pfam" id="PF13833">
    <property type="entry name" value="EF-hand_8"/>
    <property type="match status" value="1"/>
</dbReference>
<evidence type="ECO:0000256" key="2">
    <source>
        <dbReference type="ARBA" id="ARBA00004569"/>
    </source>
</evidence>
<dbReference type="PANTHER" id="PTHR12294">
    <property type="entry name" value="EF HAND DOMAIN FAMILY A1,A2-RELATED"/>
    <property type="match status" value="1"/>
</dbReference>
<dbReference type="GO" id="GO:0051560">
    <property type="term" value="P:mitochondrial calcium ion homeostasis"/>
    <property type="evidence" value="ECO:0007669"/>
    <property type="project" value="TreeGrafter"/>
</dbReference>
<accession>A0A4D6NTH2</accession>
<evidence type="ECO:0000256" key="4">
    <source>
        <dbReference type="ARBA" id="ARBA00022792"/>
    </source>
</evidence>
<keyword evidence="5" id="KW-0106">Calcium</keyword>
<gene>
    <name evidence="10" type="ORF">DEO72_LG11g3285</name>
</gene>
<comment type="subcellular location">
    <subcellularLocation>
        <location evidence="1">Mitochondrion inner membrane</location>
    </subcellularLocation>
    <subcellularLocation>
        <location evidence="2">Mitochondrion intermembrane space</location>
    </subcellularLocation>
</comment>
<dbReference type="PANTHER" id="PTHR12294:SF25">
    <property type="entry name" value="CALCIUM-BINDING EF HAND PROTEIN"/>
    <property type="match status" value="1"/>
</dbReference>
<dbReference type="GO" id="GO:0036444">
    <property type="term" value="P:calcium import into the mitochondrion"/>
    <property type="evidence" value="ECO:0007669"/>
    <property type="project" value="TreeGrafter"/>
</dbReference>
<organism evidence="10 11">
    <name type="scientific">Vigna unguiculata</name>
    <name type="common">Cowpea</name>
    <dbReference type="NCBI Taxonomy" id="3917"/>
    <lineage>
        <taxon>Eukaryota</taxon>
        <taxon>Viridiplantae</taxon>
        <taxon>Streptophyta</taxon>
        <taxon>Embryophyta</taxon>
        <taxon>Tracheophyta</taxon>
        <taxon>Spermatophyta</taxon>
        <taxon>Magnoliopsida</taxon>
        <taxon>eudicotyledons</taxon>
        <taxon>Gunneridae</taxon>
        <taxon>Pentapetalae</taxon>
        <taxon>rosids</taxon>
        <taxon>fabids</taxon>
        <taxon>Fabales</taxon>
        <taxon>Fabaceae</taxon>
        <taxon>Papilionoideae</taxon>
        <taxon>50 kb inversion clade</taxon>
        <taxon>NPAAA clade</taxon>
        <taxon>indigoferoid/millettioid clade</taxon>
        <taxon>Phaseoleae</taxon>
        <taxon>Vigna</taxon>
    </lineage>
</organism>
<evidence type="ECO:0000313" key="11">
    <source>
        <dbReference type="Proteomes" id="UP000501690"/>
    </source>
</evidence>
<protein>
    <submittedName>
        <fullName evidence="10">Solute carrier family 25</fullName>
    </submittedName>
</protein>
<evidence type="ECO:0000256" key="7">
    <source>
        <dbReference type="ARBA" id="ARBA00023128"/>
    </source>
</evidence>
<dbReference type="InterPro" id="IPR018247">
    <property type="entry name" value="EF_Hand_1_Ca_BS"/>
</dbReference>
<dbReference type="PROSITE" id="PS50222">
    <property type="entry name" value="EF_HAND_2"/>
    <property type="match status" value="2"/>
</dbReference>
<name>A0A4D6NTH2_VIGUN</name>
<evidence type="ECO:0000256" key="1">
    <source>
        <dbReference type="ARBA" id="ARBA00004273"/>
    </source>
</evidence>
<dbReference type="SUPFAM" id="SSF47473">
    <property type="entry name" value="EF-hand"/>
    <property type="match status" value="2"/>
</dbReference>
<keyword evidence="8" id="KW-0472">Membrane</keyword>
<reference evidence="10 11" key="1">
    <citation type="submission" date="2019-04" db="EMBL/GenBank/DDBJ databases">
        <title>An improved genome assembly and genetic linkage map for asparagus bean, Vigna unguiculata ssp. sesquipedialis.</title>
        <authorList>
            <person name="Xia Q."/>
            <person name="Zhang R."/>
            <person name="Dong Y."/>
        </authorList>
    </citation>
    <scope>NUCLEOTIDE SEQUENCE [LARGE SCALE GENOMIC DNA]</scope>
    <source>
        <tissue evidence="10">Leaf</tissue>
    </source>
</reference>
<keyword evidence="3" id="KW-0677">Repeat</keyword>
<keyword evidence="11" id="KW-1185">Reference proteome</keyword>
<dbReference type="EMBL" id="CP039355">
    <property type="protein sequence ID" value="QCE16272.1"/>
    <property type="molecule type" value="Genomic_DNA"/>
</dbReference>
<feature type="domain" description="EF-hand" evidence="9">
    <location>
        <begin position="405"/>
        <end position="440"/>
    </location>
</feature>
<dbReference type="InterPro" id="IPR002048">
    <property type="entry name" value="EF_hand_dom"/>
</dbReference>
<evidence type="ECO:0000259" key="9">
    <source>
        <dbReference type="PROSITE" id="PS50222"/>
    </source>
</evidence>
<dbReference type="GO" id="GO:0005509">
    <property type="term" value="F:calcium ion binding"/>
    <property type="evidence" value="ECO:0007669"/>
    <property type="project" value="InterPro"/>
</dbReference>
<feature type="domain" description="EF-hand" evidence="9">
    <location>
        <begin position="211"/>
        <end position="246"/>
    </location>
</feature>
<dbReference type="AlphaFoldDB" id="A0A4D6NTH2"/>
<sequence>MPSFSTLRRFSLFTQRFRTLNSSTSQSSFSSSSSSSSSPAPRRSPSWASGSAIVAVAGVTSALALFYCYNSPTSPFHSVFFDNTLPASSPPVSEKSPLPATAPDEYKTKIYFNYEKRLRLHSPPEKVFEYFASCRTPKREIFMKPADLMRAIVPVFPPSESNIIREGSLTGEKNPDHLWCPPSDFFMLFDVDKDGLISFKEYMFLVTLLSIPESSFSAAFKMFDKDNDGEIDHEEFKKVMQSMRSHTRHGDYHGHGRRTGRTTNASVENGGLVKYLFGKDGKGRLNHDKFVQFMRDFHDEIVRLEFAHYDYKSRKTIPAMDFARSIVASADLSHIGKLLDLADELRIDPRFKDVRITFEEFKNFSELRKKLLPFSLAIFSFAEVQGLLTRDDFKRAASHVCGLSLSDNVVEIVFHLFDANRDGSLSTEEFVKVLQHREKDIAQTMGTGIVGYTHLRVKTTE</sequence>
<keyword evidence="7" id="KW-0496">Mitochondrion</keyword>
<dbReference type="PROSITE" id="PS00018">
    <property type="entry name" value="EF_HAND_1"/>
    <property type="match status" value="2"/>
</dbReference>
<dbReference type="InterPro" id="IPR039800">
    <property type="entry name" value="MICU1/2/3"/>
</dbReference>